<dbReference type="EMBL" id="CP025430">
    <property type="protein sequence ID" value="AUH65581.1"/>
    <property type="molecule type" value="Genomic_DNA"/>
</dbReference>
<evidence type="ECO:0000313" key="2">
    <source>
        <dbReference type="Proteomes" id="UP000234530"/>
    </source>
</evidence>
<protein>
    <submittedName>
        <fullName evidence="1">Uncharacterized protein</fullName>
    </submittedName>
</protein>
<organism evidence="1 2">
    <name type="scientific">Paracoccus zhejiangensis</name>
    <dbReference type="NCBI Taxonomy" id="1077935"/>
    <lineage>
        <taxon>Bacteria</taxon>
        <taxon>Pseudomonadati</taxon>
        <taxon>Pseudomonadota</taxon>
        <taxon>Alphaproteobacteria</taxon>
        <taxon>Rhodobacterales</taxon>
        <taxon>Paracoccaceae</taxon>
        <taxon>Paracoccus</taxon>
    </lineage>
</organism>
<evidence type="ECO:0000313" key="1">
    <source>
        <dbReference type="EMBL" id="AUH65581.1"/>
    </source>
</evidence>
<dbReference type="KEGG" id="pzh:CX676_16655"/>
<reference evidence="1 2" key="1">
    <citation type="journal article" date="2013" name="Antonie Van Leeuwenhoek">
        <title>Paracoccus zhejiangensis sp. nov., isolated from activated sludge in wastewater-treatment system.</title>
        <authorList>
            <person name="Wu Z.G."/>
            <person name="Zhang D.F."/>
            <person name="Liu Y.L."/>
            <person name="Wang F."/>
            <person name="Jiang X."/>
            <person name="Li C."/>
            <person name="Li S.P."/>
            <person name="Hong Q."/>
            <person name="Li W.J."/>
        </authorList>
    </citation>
    <scope>NUCLEOTIDE SEQUENCE [LARGE SCALE GENOMIC DNA]</scope>
    <source>
        <strain evidence="1 2">J6</strain>
    </source>
</reference>
<gene>
    <name evidence="1" type="ORF">CX676_16655</name>
</gene>
<dbReference type="OrthoDB" id="7277848at2"/>
<dbReference type="RefSeq" id="WP_101753556.1">
    <property type="nucleotide sequence ID" value="NZ_CP025430.1"/>
</dbReference>
<keyword evidence="2" id="KW-1185">Reference proteome</keyword>
<dbReference type="AlphaFoldDB" id="A0A2H5F201"/>
<proteinExistence type="predicted"/>
<sequence>MARLTAREDERDALRAEIAKLTEPAVQHVPTHAELETIYRAQVERLESLLTGSDQMVATNALLKDLLGEIRVMGDPEAADGVSITLCSAAAQLL</sequence>
<accession>A0A2H5F201</accession>
<name>A0A2H5F201_9RHOB</name>
<dbReference type="Proteomes" id="UP000234530">
    <property type="component" value="Chromosome"/>
</dbReference>